<dbReference type="Proteomes" id="UP000545507">
    <property type="component" value="Unassembled WGS sequence"/>
</dbReference>
<dbReference type="PANTHER" id="PTHR30293">
    <property type="entry name" value="TRANSCRIPTIONAL REGULATORY PROTEIN NAC-RELATED"/>
    <property type="match status" value="1"/>
</dbReference>
<dbReference type="SUPFAM" id="SSF53850">
    <property type="entry name" value="Periplasmic binding protein-like II"/>
    <property type="match status" value="1"/>
</dbReference>
<dbReference type="PANTHER" id="PTHR30293:SF0">
    <property type="entry name" value="NITROGEN ASSIMILATION REGULATORY PROTEIN NAC"/>
    <property type="match status" value="1"/>
</dbReference>
<dbReference type="InterPro" id="IPR036388">
    <property type="entry name" value="WH-like_DNA-bd_sf"/>
</dbReference>
<dbReference type="InterPro" id="IPR036390">
    <property type="entry name" value="WH_DNA-bd_sf"/>
</dbReference>
<dbReference type="Gene3D" id="1.10.10.10">
    <property type="entry name" value="Winged helix-like DNA-binding domain superfamily/Winged helix DNA-binding domain"/>
    <property type="match status" value="1"/>
</dbReference>
<protein>
    <submittedName>
        <fullName evidence="7">LysR family transcriptional regulator</fullName>
    </submittedName>
</protein>
<dbReference type="Pfam" id="PF00126">
    <property type="entry name" value="HTH_1"/>
    <property type="match status" value="1"/>
</dbReference>
<dbReference type="EMBL" id="VYGV01000016">
    <property type="protein sequence ID" value="NWF47003.1"/>
    <property type="molecule type" value="Genomic_DNA"/>
</dbReference>
<dbReference type="GO" id="GO:0003677">
    <property type="term" value="F:DNA binding"/>
    <property type="evidence" value="ECO:0007669"/>
    <property type="project" value="UniProtKB-KW"/>
</dbReference>
<keyword evidence="4" id="KW-0010">Activator</keyword>
<dbReference type="InterPro" id="IPR005119">
    <property type="entry name" value="LysR_subst-bd"/>
</dbReference>
<evidence type="ECO:0000313" key="7">
    <source>
        <dbReference type="EMBL" id="NWF47003.1"/>
    </source>
</evidence>
<evidence type="ECO:0000256" key="4">
    <source>
        <dbReference type="ARBA" id="ARBA00023159"/>
    </source>
</evidence>
<comment type="similarity">
    <text evidence="1">Belongs to the LysR transcriptional regulatory family.</text>
</comment>
<dbReference type="GO" id="GO:0003700">
    <property type="term" value="F:DNA-binding transcription factor activity"/>
    <property type="evidence" value="ECO:0007669"/>
    <property type="project" value="InterPro"/>
</dbReference>
<dbReference type="AlphaFoldDB" id="A0A7Y8GZ28"/>
<evidence type="ECO:0000256" key="3">
    <source>
        <dbReference type="ARBA" id="ARBA00023125"/>
    </source>
</evidence>
<evidence type="ECO:0000256" key="1">
    <source>
        <dbReference type="ARBA" id="ARBA00009437"/>
    </source>
</evidence>
<comment type="caution">
    <text evidence="7">The sequence shown here is derived from an EMBL/GenBank/DDBJ whole genome shotgun (WGS) entry which is preliminary data.</text>
</comment>
<evidence type="ECO:0000256" key="2">
    <source>
        <dbReference type="ARBA" id="ARBA00023015"/>
    </source>
</evidence>
<evidence type="ECO:0000313" key="8">
    <source>
        <dbReference type="Proteomes" id="UP000545507"/>
    </source>
</evidence>
<dbReference type="SUPFAM" id="SSF46785">
    <property type="entry name" value="Winged helix' DNA-binding domain"/>
    <property type="match status" value="1"/>
</dbReference>
<organism evidence="7 8">
    <name type="scientific">Hydrogenophaga aromaticivorans</name>
    <dbReference type="NCBI Taxonomy" id="2610898"/>
    <lineage>
        <taxon>Bacteria</taxon>
        <taxon>Pseudomonadati</taxon>
        <taxon>Pseudomonadota</taxon>
        <taxon>Betaproteobacteria</taxon>
        <taxon>Burkholderiales</taxon>
        <taxon>Comamonadaceae</taxon>
        <taxon>Hydrogenophaga</taxon>
    </lineage>
</organism>
<keyword evidence="5" id="KW-0804">Transcription</keyword>
<dbReference type="Gene3D" id="3.40.190.290">
    <property type="match status" value="1"/>
</dbReference>
<evidence type="ECO:0000259" key="6">
    <source>
        <dbReference type="PROSITE" id="PS50931"/>
    </source>
</evidence>
<dbReference type="InterPro" id="IPR000847">
    <property type="entry name" value="LysR_HTH_N"/>
</dbReference>
<feature type="domain" description="HTH lysR-type" evidence="6">
    <location>
        <begin position="1"/>
        <end position="58"/>
    </location>
</feature>
<keyword evidence="3" id="KW-0238">DNA-binding</keyword>
<dbReference type="PROSITE" id="PS50931">
    <property type="entry name" value="HTH_LYSR"/>
    <property type="match status" value="1"/>
</dbReference>
<dbReference type="FunFam" id="1.10.10.10:FF:000001">
    <property type="entry name" value="LysR family transcriptional regulator"/>
    <property type="match status" value="1"/>
</dbReference>
<dbReference type="Pfam" id="PF03466">
    <property type="entry name" value="LysR_substrate"/>
    <property type="match status" value="1"/>
</dbReference>
<dbReference type="PRINTS" id="PR00039">
    <property type="entry name" value="HTHLYSR"/>
</dbReference>
<evidence type="ECO:0000256" key="5">
    <source>
        <dbReference type="ARBA" id="ARBA00023163"/>
    </source>
</evidence>
<sequence length="318" mass="33896">MELRQLRYFVAIADSGSFSKAAERVFVAQSALSHQVAQLEDELGVGLFHRSRRGVELTDAGQRFFPHAVSILRQAEEALHSARHTDDEPRGKVVFGIPHSASNALALSLLREVHQRFPRIELELTEELTGNLTRQLRTGQINLAVLFDDGHLGGFTSTRLLSEQLCLIEPAGPGATLAATITLAQALAQPLILPASPHGVRPLIEAAAARAGLAPPQVFADISSISILRTTLLAGLGRTLLPVMPLRPEIEAGLLVATPVVNPPLERVLVLCASVHIPLSSASQAVASLVVALVQRLCTEGHWPGGILLHGDASVPPT</sequence>
<proteinExistence type="inferred from homology"/>
<reference evidence="7 8" key="1">
    <citation type="submission" date="2019-09" db="EMBL/GenBank/DDBJ databases">
        <title>Hydrogenophaga aromatica sp. nov., isolated from a para-xylene-degrading enrichment culture.</title>
        <authorList>
            <person name="Tancsics A."/>
            <person name="Banerjee S."/>
        </authorList>
    </citation>
    <scope>NUCLEOTIDE SEQUENCE [LARGE SCALE GENOMIC DNA]</scope>
    <source>
        <strain evidence="7 8">D2P1</strain>
    </source>
</reference>
<dbReference type="RefSeq" id="WP_177136909.1">
    <property type="nucleotide sequence ID" value="NZ_VYGV01000016.1"/>
</dbReference>
<name>A0A7Y8GZ28_9BURK</name>
<accession>A0A7Y8GZ28</accession>
<gene>
    <name evidence="7" type="ORF">F3K02_17340</name>
</gene>
<keyword evidence="2" id="KW-0805">Transcription regulation</keyword>
<keyword evidence="8" id="KW-1185">Reference proteome</keyword>
<dbReference type="GO" id="GO:2000142">
    <property type="term" value="P:regulation of DNA-templated transcription initiation"/>
    <property type="evidence" value="ECO:0007669"/>
    <property type="project" value="TreeGrafter"/>
</dbReference>